<organism evidence="1 2">
    <name type="scientific">Caerostris extrusa</name>
    <name type="common">Bark spider</name>
    <name type="synonym">Caerostris bankana</name>
    <dbReference type="NCBI Taxonomy" id="172846"/>
    <lineage>
        <taxon>Eukaryota</taxon>
        <taxon>Metazoa</taxon>
        <taxon>Ecdysozoa</taxon>
        <taxon>Arthropoda</taxon>
        <taxon>Chelicerata</taxon>
        <taxon>Arachnida</taxon>
        <taxon>Araneae</taxon>
        <taxon>Araneomorphae</taxon>
        <taxon>Entelegynae</taxon>
        <taxon>Araneoidea</taxon>
        <taxon>Araneidae</taxon>
        <taxon>Caerostris</taxon>
    </lineage>
</organism>
<sequence>MGNILSHLYNPEHKNDGTKNLSASRCFDLPKPMINWLSSARQIHRELMDGPAPFFRTAFVDIGVDMEALPYPSPANAE</sequence>
<name>A0AAV4NRC8_CAEEX</name>
<evidence type="ECO:0000313" key="1">
    <source>
        <dbReference type="EMBL" id="GIX87535.1"/>
    </source>
</evidence>
<accession>A0AAV4NRC8</accession>
<proteinExistence type="predicted"/>
<keyword evidence="2" id="KW-1185">Reference proteome</keyword>
<dbReference type="Proteomes" id="UP001054945">
    <property type="component" value="Unassembled WGS sequence"/>
</dbReference>
<dbReference type="AlphaFoldDB" id="A0AAV4NRC8"/>
<protein>
    <submittedName>
        <fullName evidence="1">Uncharacterized protein</fullName>
    </submittedName>
</protein>
<reference evidence="1 2" key="1">
    <citation type="submission" date="2021-06" db="EMBL/GenBank/DDBJ databases">
        <title>Caerostris extrusa draft genome.</title>
        <authorList>
            <person name="Kono N."/>
            <person name="Arakawa K."/>
        </authorList>
    </citation>
    <scope>NUCLEOTIDE SEQUENCE [LARGE SCALE GENOMIC DNA]</scope>
</reference>
<evidence type="ECO:0000313" key="2">
    <source>
        <dbReference type="Proteomes" id="UP001054945"/>
    </source>
</evidence>
<dbReference type="EMBL" id="BPLR01021244">
    <property type="protein sequence ID" value="GIX87535.1"/>
    <property type="molecule type" value="Genomic_DNA"/>
</dbReference>
<gene>
    <name evidence="1" type="ORF">CEXT_300111</name>
</gene>
<comment type="caution">
    <text evidence="1">The sequence shown here is derived from an EMBL/GenBank/DDBJ whole genome shotgun (WGS) entry which is preliminary data.</text>
</comment>